<dbReference type="OrthoDB" id="2458486at2"/>
<keyword evidence="3" id="KW-1185">Reference proteome</keyword>
<accession>A0A165WWM6</accession>
<reference evidence="2 3" key="1">
    <citation type="submission" date="2016-04" db="EMBL/GenBank/DDBJ databases">
        <title>Draft genome sequence of Aeribacillus pallidus 8m3 from petroleum reservoir.</title>
        <authorList>
            <person name="Poltaraus A.B."/>
            <person name="Nazina T.N."/>
            <person name="Tourova T.P."/>
            <person name="Malakho S.M."/>
            <person name="Korshunova A.V."/>
            <person name="Sokolova D.S."/>
        </authorList>
    </citation>
    <scope>NUCLEOTIDE SEQUENCE [LARGE SCALE GENOMIC DNA]</scope>
    <source>
        <strain evidence="2 3">8m3</strain>
    </source>
</reference>
<organism evidence="2 3">
    <name type="scientific">Aeribacillus pallidus</name>
    <dbReference type="NCBI Taxonomy" id="33936"/>
    <lineage>
        <taxon>Bacteria</taxon>
        <taxon>Bacillati</taxon>
        <taxon>Bacillota</taxon>
        <taxon>Bacilli</taxon>
        <taxon>Bacillales</taxon>
        <taxon>Bacillaceae</taxon>
        <taxon>Aeribacillus</taxon>
    </lineage>
</organism>
<protein>
    <submittedName>
        <fullName evidence="2">Uncharacterized protein</fullName>
    </submittedName>
</protein>
<evidence type="ECO:0000313" key="4">
    <source>
        <dbReference type="Proteomes" id="UP000214606"/>
    </source>
</evidence>
<evidence type="ECO:0000313" key="1">
    <source>
        <dbReference type="EMBL" id="ASS89149.1"/>
    </source>
</evidence>
<sequence length="158" mass="18603">MKISFFVELYDEMIGQPFNIDDYLACRLSIFVQQNGKKKELCNSTFHDALLLGMGKILLELKENHTSFSNGFETYENAMEYTLNKTGKLLIIKAYSEYDNTTEIAFQGEFEDFLTAFFKEYERYFKGLLQKDPNAIQHDSVEMMEQQLKAYKELKNKY</sequence>
<gene>
    <name evidence="1" type="ORF">AP3564_01690</name>
    <name evidence="2" type="ORF">AZI98_14210</name>
</gene>
<evidence type="ECO:0000313" key="3">
    <source>
        <dbReference type="Proteomes" id="UP000076476"/>
    </source>
</evidence>
<dbReference type="Proteomes" id="UP000076476">
    <property type="component" value="Unassembled WGS sequence"/>
</dbReference>
<reference evidence="1 4" key="2">
    <citation type="submission" date="2016-10" db="EMBL/GenBank/DDBJ databases">
        <title>The whole genome sequencing and assembly of Aeribacillus pallidus KCTC3564 strain.</title>
        <authorList>
            <person name="Lee Y.-J."/>
            <person name="Park M.-K."/>
            <person name="Yi H."/>
            <person name="Bahn Y.-S."/>
            <person name="Kim J.F."/>
            <person name="Lee D.-W."/>
        </authorList>
    </citation>
    <scope>NUCLEOTIDE SEQUENCE [LARGE SCALE GENOMIC DNA]</scope>
    <source>
        <strain evidence="1 4">KCTC3564</strain>
    </source>
</reference>
<dbReference type="AlphaFoldDB" id="A0A165WWM6"/>
<evidence type="ECO:0000313" key="2">
    <source>
        <dbReference type="EMBL" id="KZN95404.1"/>
    </source>
</evidence>
<dbReference type="Proteomes" id="UP000214606">
    <property type="component" value="Chromosome"/>
</dbReference>
<dbReference type="KEGG" id="apak:AP3564_01690"/>
<dbReference type="RefSeq" id="WP_063388930.1">
    <property type="nucleotide sequence ID" value="NZ_CP017703.1"/>
</dbReference>
<name>A0A165WWM6_9BACI</name>
<dbReference type="EMBL" id="CP017703">
    <property type="protein sequence ID" value="ASS89149.1"/>
    <property type="molecule type" value="Genomic_DNA"/>
</dbReference>
<proteinExistence type="predicted"/>
<dbReference type="EMBL" id="LWBR01000050">
    <property type="protein sequence ID" value="KZN95404.1"/>
    <property type="molecule type" value="Genomic_DNA"/>
</dbReference>